<gene>
    <name evidence="13" type="ORF">CBF28_05235</name>
</gene>
<comment type="caution">
    <text evidence="13">The sequence shown here is derived from an EMBL/GenBank/DDBJ whole genome shotgun (WGS) entry which is preliminary data.</text>
</comment>
<feature type="transmembrane region" description="Helical" evidence="11">
    <location>
        <begin position="243"/>
        <end position="264"/>
    </location>
</feature>
<comment type="subcellular location">
    <subcellularLocation>
        <location evidence="1">Cell membrane</location>
        <topology evidence="1">Multi-pass membrane protein</topology>
    </subcellularLocation>
</comment>
<dbReference type="OrthoDB" id="384327at2"/>
<comment type="similarity">
    <text evidence="2">Belongs to the ABC-4 integral membrane protein family. HrtB subfamily.</text>
</comment>
<dbReference type="PANTHER" id="PTHR43738">
    <property type="entry name" value="ABC TRANSPORTER, MEMBRANE PROTEIN"/>
    <property type="match status" value="1"/>
</dbReference>
<feature type="transmembrane region" description="Helical" evidence="11">
    <location>
        <begin position="15"/>
        <end position="36"/>
    </location>
</feature>
<keyword evidence="5" id="KW-0813">Transport</keyword>
<evidence type="ECO:0000256" key="9">
    <source>
        <dbReference type="ARBA" id="ARBA00023136"/>
    </source>
</evidence>
<sequence>MFLALKEMNYSKLKYTLIVGIIVLISYAVFMLSGLANGLANEFKQVIVDWNSETIVLSEDSNKNLAASQLSLKNLKDVSTDSSKAPLSIYSGAVDSQKEKLDVTLFGTTSNAFLLPKLTKGNIFKQKNEMIISQNLADKGFSIGDKIKIGSDDMSMKVVGIFPETFYTVTPVIYASVEDTAKIKYGKDFSINPEELPVNAIVTKKNVTSINKDSKPQLKHLATADFIENLPGYSAQNLTLNAMIYFLFFIVTAIIGIFMYVMTLQKTSIFGVMKAQGISNSFIIQSIIKQSFMIGLLGIAIGFGLAYGTSFILPGAMPFNVAMTLWLIYSLILLVVTILGSLFSIGTVTKVDPMKAIGG</sequence>
<evidence type="ECO:0000256" key="7">
    <source>
        <dbReference type="ARBA" id="ARBA00022692"/>
    </source>
</evidence>
<dbReference type="RefSeq" id="WP_126792678.1">
    <property type="nucleotide sequence ID" value="NZ_CP060720.1"/>
</dbReference>
<dbReference type="PANTHER" id="PTHR43738:SF1">
    <property type="entry name" value="HEMIN TRANSPORT SYSTEM PERMEASE PROTEIN HRTB-RELATED"/>
    <property type="match status" value="1"/>
</dbReference>
<dbReference type="AlphaFoldDB" id="A0A430B6C5"/>
<protein>
    <recommendedName>
        <fullName evidence="4">Putative hemin transport system permease protein HrtB</fullName>
    </recommendedName>
</protein>
<organism evidence="13 14">
    <name type="scientific">Vagococcus carniphilus</name>
    <dbReference type="NCBI Taxonomy" id="218144"/>
    <lineage>
        <taxon>Bacteria</taxon>
        <taxon>Bacillati</taxon>
        <taxon>Bacillota</taxon>
        <taxon>Bacilli</taxon>
        <taxon>Lactobacillales</taxon>
        <taxon>Enterococcaceae</taxon>
        <taxon>Vagococcus</taxon>
    </lineage>
</organism>
<dbReference type="InterPro" id="IPR051125">
    <property type="entry name" value="ABC-4/HrtB_transporter"/>
</dbReference>
<dbReference type="EMBL" id="NGKB01000004">
    <property type="protein sequence ID" value="RSU15838.1"/>
    <property type="molecule type" value="Genomic_DNA"/>
</dbReference>
<evidence type="ECO:0000313" key="14">
    <source>
        <dbReference type="Proteomes" id="UP000288028"/>
    </source>
</evidence>
<dbReference type="Proteomes" id="UP000288028">
    <property type="component" value="Unassembled WGS sequence"/>
</dbReference>
<evidence type="ECO:0000256" key="11">
    <source>
        <dbReference type="SAM" id="Phobius"/>
    </source>
</evidence>
<reference evidence="13 14" key="1">
    <citation type="submission" date="2017-05" db="EMBL/GenBank/DDBJ databases">
        <title>Vagococcus spp. assemblies.</title>
        <authorList>
            <person name="Gulvik C.A."/>
        </authorList>
    </citation>
    <scope>NUCLEOTIDE SEQUENCE [LARGE SCALE GENOMIC DNA]</scope>
    <source>
        <strain evidence="13 14">SS1714</strain>
    </source>
</reference>
<evidence type="ECO:0000256" key="1">
    <source>
        <dbReference type="ARBA" id="ARBA00004651"/>
    </source>
</evidence>
<evidence type="ECO:0000313" key="13">
    <source>
        <dbReference type="EMBL" id="RSU15838.1"/>
    </source>
</evidence>
<feature type="domain" description="ABC3 transporter permease C-terminal" evidence="12">
    <location>
        <begin position="242"/>
        <end position="352"/>
    </location>
</feature>
<accession>A0A430B6C5</accession>
<dbReference type="InterPro" id="IPR003838">
    <property type="entry name" value="ABC3_permease_C"/>
</dbReference>
<keyword evidence="6" id="KW-1003">Cell membrane</keyword>
<evidence type="ECO:0000256" key="3">
    <source>
        <dbReference type="ARBA" id="ARBA00011131"/>
    </source>
</evidence>
<comment type="subunit">
    <text evidence="3">The complex is composed of two ATP-binding proteins (HrtA), two transmembrane proteins (HrtB) and a solute-binding protein.</text>
</comment>
<proteinExistence type="inferred from homology"/>
<name>A0A430B6C5_9ENTE</name>
<dbReference type="Pfam" id="PF02687">
    <property type="entry name" value="FtsX"/>
    <property type="match status" value="1"/>
</dbReference>
<evidence type="ECO:0000256" key="4">
    <source>
        <dbReference type="ARBA" id="ARBA00016962"/>
    </source>
</evidence>
<keyword evidence="14" id="KW-1185">Reference proteome</keyword>
<evidence type="ECO:0000256" key="8">
    <source>
        <dbReference type="ARBA" id="ARBA00022989"/>
    </source>
</evidence>
<evidence type="ECO:0000256" key="2">
    <source>
        <dbReference type="ARBA" id="ARBA00008697"/>
    </source>
</evidence>
<dbReference type="GeneID" id="95581698"/>
<evidence type="ECO:0000256" key="6">
    <source>
        <dbReference type="ARBA" id="ARBA00022475"/>
    </source>
</evidence>
<evidence type="ECO:0000256" key="10">
    <source>
        <dbReference type="ARBA" id="ARBA00024973"/>
    </source>
</evidence>
<comment type="function">
    <text evidence="10">Part of the ABC transporter complex hrt involved in hemin import. Responsible for the translocation of the substrate across the membrane.</text>
</comment>
<keyword evidence="8 11" id="KW-1133">Transmembrane helix</keyword>
<keyword evidence="7 11" id="KW-0812">Transmembrane</keyword>
<feature type="transmembrane region" description="Helical" evidence="11">
    <location>
        <begin position="292"/>
        <end position="313"/>
    </location>
</feature>
<dbReference type="GO" id="GO:0005886">
    <property type="term" value="C:plasma membrane"/>
    <property type="evidence" value="ECO:0007669"/>
    <property type="project" value="UniProtKB-SubCell"/>
</dbReference>
<evidence type="ECO:0000256" key="5">
    <source>
        <dbReference type="ARBA" id="ARBA00022448"/>
    </source>
</evidence>
<evidence type="ECO:0000259" key="12">
    <source>
        <dbReference type="Pfam" id="PF02687"/>
    </source>
</evidence>
<keyword evidence="9 11" id="KW-0472">Membrane</keyword>
<feature type="transmembrane region" description="Helical" evidence="11">
    <location>
        <begin position="325"/>
        <end position="345"/>
    </location>
</feature>